<protein>
    <submittedName>
        <fullName evidence="1">Uncharacterized protein</fullName>
    </submittedName>
</protein>
<dbReference type="KEGG" id="poz:I0K15_03175"/>
<dbReference type="AlphaFoldDB" id="A0A7S9LTM5"/>
<name>A0A7S9LTM5_9RHOB</name>
<accession>A0A7S9LTM5</accession>
<evidence type="ECO:0000313" key="2">
    <source>
        <dbReference type="Proteomes" id="UP000594800"/>
    </source>
</evidence>
<sequence>MLAHWLSRIPQDIDIHHADELAMLRAMSADRAQLEGMGFVAGTVQVAEDEMEIRFACGRGSVAINWVCEARLPEGGPVPDPIFGWRAPYAPVIERKIEMYLDSHAEKHAQDLREIVARSLNGRDLPVDLSARIAQLESIASPAETDG</sequence>
<dbReference type="EMBL" id="CP064942">
    <property type="protein sequence ID" value="QPH54790.1"/>
    <property type="molecule type" value="Genomic_DNA"/>
</dbReference>
<proteinExistence type="predicted"/>
<dbReference type="RefSeq" id="WP_196103992.1">
    <property type="nucleotide sequence ID" value="NZ_CP064942.1"/>
</dbReference>
<evidence type="ECO:0000313" key="1">
    <source>
        <dbReference type="EMBL" id="QPH54790.1"/>
    </source>
</evidence>
<keyword evidence="2" id="KW-1185">Reference proteome</keyword>
<reference evidence="1 2" key="1">
    <citation type="submission" date="2020-11" db="EMBL/GenBank/DDBJ databases">
        <title>Description of Pontivivens ytuae sp. nov. isolated from deep sea sediment of Mariana Trench.</title>
        <authorList>
            <person name="Wang Z."/>
            <person name="Sun Q.-L."/>
            <person name="Xu X.-D."/>
            <person name="Tang Y.-Z."/>
            <person name="Zhang J."/>
        </authorList>
    </citation>
    <scope>NUCLEOTIDE SEQUENCE [LARGE SCALE GENOMIC DNA]</scope>
    <source>
        <strain evidence="1 2">MT2928</strain>
    </source>
</reference>
<dbReference type="Proteomes" id="UP000594800">
    <property type="component" value="Chromosome"/>
</dbReference>
<gene>
    <name evidence="1" type="ORF">I0K15_03175</name>
</gene>
<organism evidence="1 2">
    <name type="scientific">Pontivivens ytuae</name>
    <dbReference type="NCBI Taxonomy" id="2789856"/>
    <lineage>
        <taxon>Bacteria</taxon>
        <taxon>Pseudomonadati</taxon>
        <taxon>Pseudomonadota</taxon>
        <taxon>Alphaproteobacteria</taxon>
        <taxon>Rhodobacterales</taxon>
        <taxon>Paracoccaceae</taxon>
        <taxon>Pontivivens</taxon>
    </lineage>
</organism>